<feature type="transmembrane region" description="Helical" evidence="7">
    <location>
        <begin position="73"/>
        <end position="92"/>
    </location>
</feature>
<evidence type="ECO:0000256" key="2">
    <source>
        <dbReference type="ARBA" id="ARBA00022448"/>
    </source>
</evidence>
<feature type="transmembrane region" description="Helical" evidence="7">
    <location>
        <begin position="46"/>
        <end position="66"/>
    </location>
</feature>
<evidence type="ECO:0000313" key="10">
    <source>
        <dbReference type="Proteomes" id="UP000658225"/>
    </source>
</evidence>
<dbReference type="SUPFAM" id="SSF103473">
    <property type="entry name" value="MFS general substrate transporter"/>
    <property type="match status" value="1"/>
</dbReference>
<protein>
    <submittedName>
        <fullName evidence="9">MFS family permease</fullName>
    </submittedName>
</protein>
<keyword evidence="4 7" id="KW-0812">Transmembrane</keyword>
<evidence type="ECO:0000256" key="1">
    <source>
        <dbReference type="ARBA" id="ARBA00004651"/>
    </source>
</evidence>
<feature type="transmembrane region" description="Helical" evidence="7">
    <location>
        <begin position="220"/>
        <end position="242"/>
    </location>
</feature>
<organism evidence="9 10">
    <name type="scientific">Sporosarcina limicola</name>
    <dbReference type="NCBI Taxonomy" id="34101"/>
    <lineage>
        <taxon>Bacteria</taxon>
        <taxon>Bacillati</taxon>
        <taxon>Bacillota</taxon>
        <taxon>Bacilli</taxon>
        <taxon>Bacillales</taxon>
        <taxon>Caryophanaceae</taxon>
        <taxon>Sporosarcina</taxon>
    </lineage>
</organism>
<keyword evidence="6 7" id="KW-0472">Membrane</keyword>
<accession>A0A927MPE3</accession>
<gene>
    <name evidence="9" type="ORF">H4683_003963</name>
</gene>
<feature type="domain" description="Major facilitator superfamily (MFS) profile" evidence="8">
    <location>
        <begin position="1"/>
        <end position="417"/>
    </location>
</feature>
<name>A0A927MPE3_9BACL</name>
<feature type="transmembrane region" description="Helical" evidence="7">
    <location>
        <begin position="7"/>
        <end position="34"/>
    </location>
</feature>
<keyword evidence="3" id="KW-1003">Cell membrane</keyword>
<dbReference type="RefSeq" id="WP_192600451.1">
    <property type="nucleotide sequence ID" value="NZ_JADBEL010000038.1"/>
</dbReference>
<feature type="transmembrane region" description="Helical" evidence="7">
    <location>
        <begin position="393"/>
        <end position="413"/>
    </location>
</feature>
<evidence type="ECO:0000256" key="6">
    <source>
        <dbReference type="ARBA" id="ARBA00023136"/>
    </source>
</evidence>
<keyword evidence="10" id="KW-1185">Reference proteome</keyword>
<feature type="transmembrane region" description="Helical" evidence="7">
    <location>
        <begin position="168"/>
        <end position="187"/>
    </location>
</feature>
<feature type="transmembrane region" description="Helical" evidence="7">
    <location>
        <begin position="364"/>
        <end position="387"/>
    </location>
</feature>
<feature type="transmembrane region" description="Helical" evidence="7">
    <location>
        <begin position="328"/>
        <end position="352"/>
    </location>
</feature>
<dbReference type="Pfam" id="PF07690">
    <property type="entry name" value="MFS_1"/>
    <property type="match status" value="1"/>
</dbReference>
<dbReference type="InterPro" id="IPR036259">
    <property type="entry name" value="MFS_trans_sf"/>
</dbReference>
<dbReference type="PANTHER" id="PTHR43266">
    <property type="entry name" value="MACROLIDE-EFFLUX PROTEIN"/>
    <property type="match status" value="1"/>
</dbReference>
<proteinExistence type="predicted"/>
<dbReference type="Gene3D" id="1.20.1250.20">
    <property type="entry name" value="MFS general substrate transporter like domains"/>
    <property type="match status" value="1"/>
</dbReference>
<comment type="subcellular location">
    <subcellularLocation>
        <location evidence="1">Cell membrane</location>
        <topology evidence="1">Multi-pass membrane protein</topology>
    </subcellularLocation>
</comment>
<evidence type="ECO:0000256" key="3">
    <source>
        <dbReference type="ARBA" id="ARBA00022475"/>
    </source>
</evidence>
<dbReference type="GO" id="GO:0005886">
    <property type="term" value="C:plasma membrane"/>
    <property type="evidence" value="ECO:0007669"/>
    <property type="project" value="UniProtKB-SubCell"/>
</dbReference>
<sequence>MLKGLKGYLFLMITEKFSNIGSSLTTFVLAYWAWTTYGEPGAIAKVTIAFFLPMIIAQPIAGVFVDRLNRKRILILTNALLVFLMLLLALLMKNGDLQMWHIYSVAIIHAFCTAFRNPTLISTMGMMIDRSNIARVSGLNQSLNAAAFISGPLIGGILIGFIGGEGLLIVDACTFLVSVIGAIFVAIPNPTRDKSENIKNFNFLDEIMVGVKFIKKHPSLLALIASSTVFGLFGSFLVVLLLPMSSSVWQSQPGASLIADILESLGSTESSFDAQVAGAMNGILFLGVFVGGIIMASWKGFKNRIWSIMIGLILAGSFQAMVSNENLIIASISLFVCGLVGPLYNATCEAIYLSKTPPDIQGRVFSLLTLLGQITYPMGLIIVGLLGSKYQPSILLLGSGIASVVAVILFFIFSSLRYVDKVIPNYEDRKLDRPI</sequence>
<evidence type="ECO:0000259" key="8">
    <source>
        <dbReference type="PROSITE" id="PS50850"/>
    </source>
</evidence>
<evidence type="ECO:0000256" key="7">
    <source>
        <dbReference type="SAM" id="Phobius"/>
    </source>
</evidence>
<dbReference type="PROSITE" id="PS50850">
    <property type="entry name" value="MFS"/>
    <property type="match status" value="1"/>
</dbReference>
<keyword evidence="5 7" id="KW-1133">Transmembrane helix</keyword>
<dbReference type="Proteomes" id="UP000658225">
    <property type="component" value="Unassembled WGS sequence"/>
</dbReference>
<comment type="caution">
    <text evidence="9">The sequence shown here is derived from an EMBL/GenBank/DDBJ whole genome shotgun (WGS) entry which is preliminary data.</text>
</comment>
<dbReference type="GO" id="GO:0022857">
    <property type="term" value="F:transmembrane transporter activity"/>
    <property type="evidence" value="ECO:0007669"/>
    <property type="project" value="InterPro"/>
</dbReference>
<dbReference type="InterPro" id="IPR011701">
    <property type="entry name" value="MFS"/>
</dbReference>
<dbReference type="PANTHER" id="PTHR43266:SF2">
    <property type="entry name" value="MAJOR FACILITATOR SUPERFAMILY (MFS) PROFILE DOMAIN-CONTAINING PROTEIN"/>
    <property type="match status" value="1"/>
</dbReference>
<reference evidence="9" key="1">
    <citation type="submission" date="2020-10" db="EMBL/GenBank/DDBJ databases">
        <title>Genomic Encyclopedia of Type Strains, Phase IV (KMG-IV): sequencing the most valuable type-strain genomes for metagenomic binning, comparative biology and taxonomic classification.</title>
        <authorList>
            <person name="Goeker M."/>
        </authorList>
    </citation>
    <scope>NUCLEOTIDE SEQUENCE</scope>
    <source>
        <strain evidence="9">DSM 13886</strain>
    </source>
</reference>
<evidence type="ECO:0000256" key="5">
    <source>
        <dbReference type="ARBA" id="ARBA00022989"/>
    </source>
</evidence>
<feature type="transmembrane region" description="Helical" evidence="7">
    <location>
        <begin position="142"/>
        <end position="162"/>
    </location>
</feature>
<evidence type="ECO:0000313" key="9">
    <source>
        <dbReference type="EMBL" id="MBE1556837.1"/>
    </source>
</evidence>
<dbReference type="CDD" id="cd06173">
    <property type="entry name" value="MFS_MefA_like"/>
    <property type="match status" value="1"/>
</dbReference>
<feature type="transmembrane region" description="Helical" evidence="7">
    <location>
        <begin position="305"/>
        <end position="322"/>
    </location>
</feature>
<dbReference type="EMBL" id="JADBEL010000038">
    <property type="protein sequence ID" value="MBE1556837.1"/>
    <property type="molecule type" value="Genomic_DNA"/>
</dbReference>
<feature type="transmembrane region" description="Helical" evidence="7">
    <location>
        <begin position="276"/>
        <end position="298"/>
    </location>
</feature>
<dbReference type="AlphaFoldDB" id="A0A927MPE3"/>
<keyword evidence="2" id="KW-0813">Transport</keyword>
<evidence type="ECO:0000256" key="4">
    <source>
        <dbReference type="ARBA" id="ARBA00022692"/>
    </source>
</evidence>
<dbReference type="InterPro" id="IPR020846">
    <property type="entry name" value="MFS_dom"/>
</dbReference>
<feature type="transmembrane region" description="Helical" evidence="7">
    <location>
        <begin position="98"/>
        <end position="121"/>
    </location>
</feature>